<accession>A0A6I1FZC1</accession>
<comment type="caution">
    <text evidence="1">The sequence shown here is derived from an EMBL/GenBank/DDBJ whole genome shotgun (WGS) entry which is preliminary data.</text>
</comment>
<proteinExistence type="predicted"/>
<evidence type="ECO:0000313" key="2">
    <source>
        <dbReference type="Proteomes" id="UP000429595"/>
    </source>
</evidence>
<protein>
    <submittedName>
        <fullName evidence="1">YqzL family protein</fullName>
    </submittedName>
</protein>
<evidence type="ECO:0000313" key="1">
    <source>
        <dbReference type="EMBL" id="KAB7708736.1"/>
    </source>
</evidence>
<dbReference type="RefSeq" id="WP_152149263.1">
    <property type="nucleotide sequence ID" value="NZ_WEIO01000001.1"/>
</dbReference>
<reference evidence="1 2" key="1">
    <citation type="submission" date="2019-10" db="EMBL/GenBank/DDBJ databases">
        <title>Bacillus aerolatum sp. nov., isolated from bioaerosol of sport playgrounds.</title>
        <authorList>
            <person name="Chen P."/>
            <person name="Zhang G."/>
        </authorList>
    </citation>
    <scope>NUCLEOTIDE SEQUENCE [LARGE SCALE GENOMIC DNA]</scope>
    <source>
        <strain evidence="1 2">CX253</strain>
    </source>
</reference>
<name>A0A6I1FZC1_9BACI</name>
<dbReference type="EMBL" id="WEIO01000001">
    <property type="protein sequence ID" value="KAB7708736.1"/>
    <property type="molecule type" value="Genomic_DNA"/>
</dbReference>
<sequence>MLDLTWKVFLETGSVEVYLLYKEIEKDNENSPFEQEHRLAGLDFPVTRMTN</sequence>
<gene>
    <name evidence="1" type="ORF">F9802_00875</name>
</gene>
<dbReference type="AlphaFoldDB" id="A0A6I1FZC1"/>
<keyword evidence="2" id="KW-1185">Reference proteome</keyword>
<organism evidence="1 2">
    <name type="scientific">Bacillus aerolatus</name>
    <dbReference type="NCBI Taxonomy" id="2653354"/>
    <lineage>
        <taxon>Bacteria</taxon>
        <taxon>Bacillati</taxon>
        <taxon>Bacillota</taxon>
        <taxon>Bacilli</taxon>
        <taxon>Bacillales</taxon>
        <taxon>Bacillaceae</taxon>
        <taxon>Bacillus</taxon>
    </lineage>
</organism>
<dbReference type="Pfam" id="PF14006">
    <property type="entry name" value="YqzL"/>
    <property type="match status" value="1"/>
</dbReference>
<dbReference type="InterPro" id="IPR025617">
    <property type="entry name" value="YqzL"/>
</dbReference>
<dbReference type="Proteomes" id="UP000429595">
    <property type="component" value="Unassembled WGS sequence"/>
</dbReference>